<name>A0ACD3AG69_9AGAR</name>
<dbReference type="EMBL" id="ML208463">
    <property type="protein sequence ID" value="TFK64735.1"/>
    <property type="molecule type" value="Genomic_DNA"/>
</dbReference>
<proteinExistence type="predicted"/>
<dbReference type="Proteomes" id="UP000308600">
    <property type="component" value="Unassembled WGS sequence"/>
</dbReference>
<accession>A0ACD3AG69</accession>
<sequence length="547" mass="62421">MTQKNHQLAAELKLWTSRWTRRQLNIAGEVAQYLREMREDYSMMICGHLALQCHGFPFKTYPKMKMTTTGITAIVLCNTLPNPAEFPRELSLKAPGVIQAQVSMTLTEPRRCTFTFQSQKYERFTEIHLEFHENSGLYGSFAPHPLKNYRVLVAPLPSLLALMLFDWKWTSMQKAEHSSNIGFLVEHLAARGGEDCLASFRCLWNHRSVLDLARMHAKATSYCKGAWAKIGLFKTKCKQTVSTKTSLELRDVVDSPDSTDIDFALKAAKAAVDVLHEFGYRCAIFGSLGCYLYSKSPIHTPNDVDIMIFPGDTNSKLPLDVDEIRLKMVAKYPHRFELLDSTKKEWKILHHRCYTGPTVGYARLHKIDLLAAGQKNLPSHSYLSGPKGIELKDKIPVFPFPVLLLHKLQGWALNRGQNDRRDDRRQLARTQAINDLLQNRLCIDLKCFPPWSDQRLFSTQYILDAKQWAVDFDAAASEKLWQKIGFVNPPVPIPQFAPQPRPIFLTARRDNQANMGVPHACRPRPTYSMTQPYPPQFYARGGPLTQM</sequence>
<evidence type="ECO:0000313" key="2">
    <source>
        <dbReference type="Proteomes" id="UP000308600"/>
    </source>
</evidence>
<reference evidence="1 2" key="1">
    <citation type="journal article" date="2019" name="Nat. Ecol. Evol.">
        <title>Megaphylogeny resolves global patterns of mushroom evolution.</title>
        <authorList>
            <person name="Varga T."/>
            <person name="Krizsan K."/>
            <person name="Foldi C."/>
            <person name="Dima B."/>
            <person name="Sanchez-Garcia M."/>
            <person name="Sanchez-Ramirez S."/>
            <person name="Szollosi G.J."/>
            <person name="Szarkandi J.G."/>
            <person name="Papp V."/>
            <person name="Albert L."/>
            <person name="Andreopoulos W."/>
            <person name="Angelini C."/>
            <person name="Antonin V."/>
            <person name="Barry K.W."/>
            <person name="Bougher N.L."/>
            <person name="Buchanan P."/>
            <person name="Buyck B."/>
            <person name="Bense V."/>
            <person name="Catcheside P."/>
            <person name="Chovatia M."/>
            <person name="Cooper J."/>
            <person name="Damon W."/>
            <person name="Desjardin D."/>
            <person name="Finy P."/>
            <person name="Geml J."/>
            <person name="Haridas S."/>
            <person name="Hughes K."/>
            <person name="Justo A."/>
            <person name="Karasinski D."/>
            <person name="Kautmanova I."/>
            <person name="Kiss B."/>
            <person name="Kocsube S."/>
            <person name="Kotiranta H."/>
            <person name="LaButti K.M."/>
            <person name="Lechner B.E."/>
            <person name="Liimatainen K."/>
            <person name="Lipzen A."/>
            <person name="Lukacs Z."/>
            <person name="Mihaltcheva S."/>
            <person name="Morgado L.N."/>
            <person name="Niskanen T."/>
            <person name="Noordeloos M.E."/>
            <person name="Ohm R.A."/>
            <person name="Ortiz-Santana B."/>
            <person name="Ovrebo C."/>
            <person name="Racz N."/>
            <person name="Riley R."/>
            <person name="Savchenko A."/>
            <person name="Shiryaev A."/>
            <person name="Soop K."/>
            <person name="Spirin V."/>
            <person name="Szebenyi C."/>
            <person name="Tomsovsky M."/>
            <person name="Tulloss R.E."/>
            <person name="Uehling J."/>
            <person name="Grigoriev I.V."/>
            <person name="Vagvolgyi C."/>
            <person name="Papp T."/>
            <person name="Martin F.M."/>
            <person name="Miettinen O."/>
            <person name="Hibbett D.S."/>
            <person name="Nagy L.G."/>
        </authorList>
    </citation>
    <scope>NUCLEOTIDE SEQUENCE [LARGE SCALE GENOMIC DNA]</scope>
    <source>
        <strain evidence="1 2">NL-1719</strain>
    </source>
</reference>
<evidence type="ECO:0000313" key="1">
    <source>
        <dbReference type="EMBL" id="TFK64735.1"/>
    </source>
</evidence>
<organism evidence="1 2">
    <name type="scientific">Pluteus cervinus</name>
    <dbReference type="NCBI Taxonomy" id="181527"/>
    <lineage>
        <taxon>Eukaryota</taxon>
        <taxon>Fungi</taxon>
        <taxon>Dikarya</taxon>
        <taxon>Basidiomycota</taxon>
        <taxon>Agaricomycotina</taxon>
        <taxon>Agaricomycetes</taxon>
        <taxon>Agaricomycetidae</taxon>
        <taxon>Agaricales</taxon>
        <taxon>Pluteineae</taxon>
        <taxon>Pluteaceae</taxon>
        <taxon>Pluteus</taxon>
    </lineage>
</organism>
<gene>
    <name evidence="1" type="ORF">BDN72DRAFT_846310</name>
</gene>
<keyword evidence="2" id="KW-1185">Reference proteome</keyword>
<protein>
    <submittedName>
        <fullName evidence="1">Uncharacterized protein</fullName>
    </submittedName>
</protein>